<evidence type="ECO:0000313" key="5">
    <source>
        <dbReference type="EMBL" id="ASV76951.1"/>
    </source>
</evidence>
<dbReference type="Proteomes" id="UP000215086">
    <property type="component" value="Chromosome"/>
</dbReference>
<protein>
    <recommendedName>
        <fullName evidence="7">Flagellar biosynthesis protein FlgN</fullName>
    </recommendedName>
</protein>
<dbReference type="KEGG" id="ttf:THTE_4350"/>
<evidence type="ECO:0008006" key="7">
    <source>
        <dbReference type="Google" id="ProtNLM"/>
    </source>
</evidence>
<dbReference type="GO" id="GO:0044780">
    <property type="term" value="P:bacterial-type flagellum assembly"/>
    <property type="evidence" value="ECO:0007669"/>
    <property type="project" value="InterPro"/>
</dbReference>
<gene>
    <name evidence="5" type="ORF">THTE_4350</name>
</gene>
<dbReference type="AlphaFoldDB" id="A0A286RLX8"/>
<name>A0A286RLX8_9BACT</name>
<dbReference type="InterPro" id="IPR036679">
    <property type="entry name" value="FlgN-like_sf"/>
</dbReference>
<comment type="similarity">
    <text evidence="2">Belongs to the FlgN family.</text>
</comment>
<keyword evidence="3" id="KW-1005">Bacterial flagellum biogenesis</keyword>
<dbReference type="SUPFAM" id="SSF140566">
    <property type="entry name" value="FlgN-like"/>
    <property type="match status" value="1"/>
</dbReference>
<dbReference type="Pfam" id="PF05130">
    <property type="entry name" value="FlgN"/>
    <property type="match status" value="1"/>
</dbReference>
<sequence>MGTVWERELADFLNELITIQEQVLTYLREKRTCLANADAEGLAALVPRCEYIQSRLQQCLDRRGELLNKARQEGFSADNVRTLAESAGVSRAVSNRLAEAAHNMRLLQIHNLTNWMLNQRALMHLSQLIEIIATGGQRAPTYEKRGTPVCETPQGSLLDQSV</sequence>
<organism evidence="5 6">
    <name type="scientific">Thermogutta terrifontis</name>
    <dbReference type="NCBI Taxonomy" id="1331910"/>
    <lineage>
        <taxon>Bacteria</taxon>
        <taxon>Pseudomonadati</taxon>
        <taxon>Planctomycetota</taxon>
        <taxon>Planctomycetia</taxon>
        <taxon>Pirellulales</taxon>
        <taxon>Thermoguttaceae</taxon>
        <taxon>Thermogutta</taxon>
    </lineage>
</organism>
<keyword evidence="6" id="KW-1185">Reference proteome</keyword>
<feature type="region of interest" description="Disordered" evidence="4">
    <location>
        <begin position="142"/>
        <end position="162"/>
    </location>
</feature>
<reference evidence="5 6" key="1">
    <citation type="journal article" name="Front. Microbiol.">
        <title>Sugar Metabolism of the First Thermophilic Planctomycete Thermogutta terrifontis: Comparative Genomic and Transcriptomic Approaches.</title>
        <authorList>
            <person name="Elcheninov A.G."/>
            <person name="Menzel P."/>
            <person name="Gudbergsdottir S.R."/>
            <person name="Slesarev A.I."/>
            <person name="Kadnikov V.V."/>
            <person name="Krogh A."/>
            <person name="Bonch-Osmolovskaya E.A."/>
            <person name="Peng X."/>
            <person name="Kublanov I.V."/>
        </authorList>
    </citation>
    <scope>NUCLEOTIDE SEQUENCE [LARGE SCALE GENOMIC DNA]</scope>
    <source>
        <strain evidence="5 6">R1</strain>
    </source>
</reference>
<feature type="compositionally biased region" description="Polar residues" evidence="4">
    <location>
        <begin position="153"/>
        <end position="162"/>
    </location>
</feature>
<evidence type="ECO:0000256" key="2">
    <source>
        <dbReference type="ARBA" id="ARBA00007703"/>
    </source>
</evidence>
<proteinExistence type="inferred from homology"/>
<dbReference type="InterPro" id="IPR007809">
    <property type="entry name" value="FlgN-like"/>
</dbReference>
<evidence type="ECO:0000256" key="4">
    <source>
        <dbReference type="SAM" id="MobiDB-lite"/>
    </source>
</evidence>
<dbReference type="OrthoDB" id="283670at2"/>
<dbReference type="Gene3D" id="1.20.58.300">
    <property type="entry name" value="FlgN-like"/>
    <property type="match status" value="1"/>
</dbReference>
<accession>A0A286RLX8</accession>
<evidence type="ECO:0000313" key="6">
    <source>
        <dbReference type="Proteomes" id="UP000215086"/>
    </source>
</evidence>
<dbReference type="EMBL" id="CP018477">
    <property type="protein sequence ID" value="ASV76951.1"/>
    <property type="molecule type" value="Genomic_DNA"/>
</dbReference>
<dbReference type="RefSeq" id="WP_157732208.1">
    <property type="nucleotide sequence ID" value="NZ_CP018477.1"/>
</dbReference>
<evidence type="ECO:0000256" key="1">
    <source>
        <dbReference type="ARBA" id="ARBA00002397"/>
    </source>
</evidence>
<comment type="function">
    <text evidence="1">Required for the efficient initiation of filament assembly.</text>
</comment>
<evidence type="ECO:0000256" key="3">
    <source>
        <dbReference type="ARBA" id="ARBA00022795"/>
    </source>
</evidence>